<organism evidence="1 2">
    <name type="scientific">Punica granatum</name>
    <name type="common">Pomegranate</name>
    <dbReference type="NCBI Taxonomy" id="22663"/>
    <lineage>
        <taxon>Eukaryota</taxon>
        <taxon>Viridiplantae</taxon>
        <taxon>Streptophyta</taxon>
        <taxon>Embryophyta</taxon>
        <taxon>Tracheophyta</taxon>
        <taxon>Spermatophyta</taxon>
        <taxon>Magnoliopsida</taxon>
        <taxon>eudicotyledons</taxon>
        <taxon>Gunneridae</taxon>
        <taxon>Pentapetalae</taxon>
        <taxon>rosids</taxon>
        <taxon>malvids</taxon>
        <taxon>Myrtales</taxon>
        <taxon>Lythraceae</taxon>
        <taxon>Punica</taxon>
    </lineage>
</organism>
<accession>A0A2I0J4U0</accession>
<gene>
    <name evidence="1" type="ORF">CRG98_028387</name>
</gene>
<dbReference type="EMBL" id="PGOL01002035">
    <property type="protein sequence ID" value="PKI51239.1"/>
    <property type="molecule type" value="Genomic_DNA"/>
</dbReference>
<proteinExistence type="predicted"/>
<dbReference type="AlphaFoldDB" id="A0A2I0J4U0"/>
<comment type="caution">
    <text evidence="1">The sequence shown here is derived from an EMBL/GenBank/DDBJ whole genome shotgun (WGS) entry which is preliminary data.</text>
</comment>
<evidence type="ECO:0000313" key="2">
    <source>
        <dbReference type="Proteomes" id="UP000233551"/>
    </source>
</evidence>
<protein>
    <submittedName>
        <fullName evidence="1">Uncharacterized protein</fullName>
    </submittedName>
</protein>
<name>A0A2I0J4U0_PUNGR</name>
<evidence type="ECO:0000313" key="1">
    <source>
        <dbReference type="EMBL" id="PKI51239.1"/>
    </source>
</evidence>
<keyword evidence="2" id="KW-1185">Reference proteome</keyword>
<sequence length="81" mass="8994">MAGGAVRIVLEWQESRRPSGSNRGRKNALNNYMIIEPNLTRFALMVTNLTNLIGHFLTIVVFANICGTHYPGLLHDTVSVL</sequence>
<dbReference type="Proteomes" id="UP000233551">
    <property type="component" value="Unassembled WGS sequence"/>
</dbReference>
<reference evidence="1 2" key="1">
    <citation type="submission" date="2017-11" db="EMBL/GenBank/DDBJ databases">
        <title>De-novo sequencing of pomegranate (Punica granatum L.) genome.</title>
        <authorList>
            <person name="Akparov Z."/>
            <person name="Amiraslanov A."/>
            <person name="Hajiyeva S."/>
            <person name="Abbasov M."/>
            <person name="Kaur K."/>
            <person name="Hamwieh A."/>
            <person name="Solovyev V."/>
            <person name="Salamov A."/>
            <person name="Braich B."/>
            <person name="Kosarev P."/>
            <person name="Mahmoud A."/>
            <person name="Hajiyev E."/>
            <person name="Babayeva S."/>
            <person name="Izzatullayeva V."/>
            <person name="Mammadov A."/>
            <person name="Mammadov A."/>
            <person name="Sharifova S."/>
            <person name="Ojaghi J."/>
            <person name="Eynullazada K."/>
            <person name="Bayramov B."/>
            <person name="Abdulazimova A."/>
            <person name="Shahmuradov I."/>
        </authorList>
    </citation>
    <scope>NUCLEOTIDE SEQUENCE [LARGE SCALE GENOMIC DNA]</scope>
    <source>
        <strain evidence="2">cv. AG2017</strain>
        <tissue evidence="1">Leaf</tissue>
    </source>
</reference>